<dbReference type="AlphaFoldDB" id="L8WVK9"/>
<dbReference type="PANTHER" id="PTHR11732">
    <property type="entry name" value="ALDO/KETO REDUCTASE"/>
    <property type="match status" value="1"/>
</dbReference>
<dbReference type="GO" id="GO:0016491">
    <property type="term" value="F:oxidoreductase activity"/>
    <property type="evidence" value="ECO:0007669"/>
    <property type="project" value="InterPro"/>
</dbReference>
<dbReference type="Gene3D" id="3.20.20.80">
    <property type="entry name" value="Glycosidases"/>
    <property type="match status" value="1"/>
</dbReference>
<gene>
    <name evidence="3" type="ORF">AG1IA_03923</name>
</gene>
<reference evidence="3 4" key="1">
    <citation type="journal article" date="2013" name="Nat. Commun.">
        <title>The evolution and pathogenic mechanisms of the rice sheath blight pathogen.</title>
        <authorList>
            <person name="Zheng A."/>
            <person name="Lin R."/>
            <person name="Xu L."/>
            <person name="Qin P."/>
            <person name="Tang C."/>
            <person name="Ai P."/>
            <person name="Zhang D."/>
            <person name="Liu Y."/>
            <person name="Sun Z."/>
            <person name="Feng H."/>
            <person name="Wang Y."/>
            <person name="Chen Y."/>
            <person name="Liang X."/>
            <person name="Fu R."/>
            <person name="Li Q."/>
            <person name="Zhang J."/>
            <person name="Yu X."/>
            <person name="Xie Z."/>
            <person name="Ding L."/>
            <person name="Guan P."/>
            <person name="Tang J."/>
            <person name="Liang Y."/>
            <person name="Wang S."/>
            <person name="Deng Q."/>
            <person name="Li S."/>
            <person name="Zhu J."/>
            <person name="Wang L."/>
            <person name="Liu H."/>
            <person name="Li P."/>
        </authorList>
    </citation>
    <scope>NUCLEOTIDE SEQUENCE [LARGE SCALE GENOMIC DNA]</scope>
    <source>
        <strain evidence="4">AG-1 IA</strain>
    </source>
</reference>
<organism evidence="3 4">
    <name type="scientific">Thanatephorus cucumeris (strain AG1-IA)</name>
    <name type="common">Rice sheath blight fungus</name>
    <name type="synonym">Rhizoctonia solani</name>
    <dbReference type="NCBI Taxonomy" id="983506"/>
    <lineage>
        <taxon>Eukaryota</taxon>
        <taxon>Fungi</taxon>
        <taxon>Dikarya</taxon>
        <taxon>Basidiomycota</taxon>
        <taxon>Agaricomycotina</taxon>
        <taxon>Agaricomycetes</taxon>
        <taxon>Cantharellales</taxon>
        <taxon>Ceratobasidiaceae</taxon>
        <taxon>Rhizoctonia</taxon>
        <taxon>Rhizoctonia solani AG-1</taxon>
    </lineage>
</organism>
<dbReference type="Gene3D" id="3.20.20.100">
    <property type="entry name" value="NADP-dependent oxidoreductase domain"/>
    <property type="match status" value="2"/>
</dbReference>
<sequence>MFFALSLIIALLSMGWSLPLPYKVRQAEGEKFVVAHHMVGNTFPYTYDTWLADVKLAHANGIDAFALNVGTDSWQKDRVKDAFDAARDSGTGFKMFMSFDMAVNPCAGSSDAAALREYITTYASHPAQLRYNGKVFASTFAGESCTFGAATTEQGWKEQFTDQLTGENAALFVPSFFMDPARFKSFSAMDGAFNVGCLLLWNGGWPTQLSAAKLSQTISFLNSNPVDASKAPIPVPPTLTPIAGVVSALSTLSLKQRDDSLAPVAESKLAAALAGAINLDSDTSISANLGTSGDSGAGTVYMACVSPWFYTHYGPDSFNKNWIYRSDDWLYNTRWDQLIRSRDKIDIVQIVSWNDYGESHYIGPIEGAQPNSNAWVDGFDHQAWLQMTSYYATAFKTGQYPTIEKDQIFLTARPHPAHADASDDPVGKPTDFELTEDALWAVVFATAPAKVTLSADPAKPEEFDVPAGVSKLRISLVAGQGIAATMTRDGATLVDMKPDFYFDPNPTTYNYNAATFTGTADTMSLNVPIVKLNSGDSIPAVGLGCWMGSVGGGEQAYEMVKLALRLGYRHFDTVRRFLKFPMPLDMVCSPRMRGNCESVIHGPTGNEEGVGRAIRESGIPRSEIFVTTNDWDHDSPKRGLEGSLMALGLDYIDLYLMHWPMARVGGRDGRILQPDESPTFVETWLAMEKLLDTGKKAKVIPVVNQVELHPCYPQNKLIEFCRSKGIYPTAYCPLGQYRSPFFSDPVFIRAAEQLSKELSREVTPSQLVLSWAVQRGTIIIPKSSNESRLKQNLDVGIITLPKAIFEIVDSYHKGPGMHKTLDEYTLREPGTVGGWTYEQMVLTRTILPPSFTQQALSPIRALIATLTVTVKPEGSDYPDPFGRIRTQGSDFWQNPNPDFELCLQISGVSAENPNPRVRIWGSDNPDLGGSPCSMAIPSIKLNTGSEIPVVGLGCWMGAPGRKEASYEIVKKALKIGYRHFDKHLLRRLPDMMRLEGHQRLGNIPFGDICDNKTYVSTITSNEPMNAQQHPCSFLISDYDHDDPRRGLEKSLKELNLEYIDLYLMHWPMARLDSMEGQGIVCKVYQPEESPTFVDTWLEMEKLLDTVRGIGVSNFSIMNLNILIGRANVVPAANEVELNPSNPQHALVDFCKSKGIQVIGYGPLGQYRAPFHTDPELLHASEKLGGALSRKISPSQLVLSWGVQRGTIVIPKSEKRLKLNFESNQIVNLPQDIFEIVDNYHKKPGMHRSLDAKTIEEPGSVAG</sequence>
<name>L8WVK9_THACA</name>
<dbReference type="PROSITE" id="PS00063">
    <property type="entry name" value="ALDOKETO_REDUCTASE_3"/>
    <property type="match status" value="1"/>
</dbReference>
<dbReference type="PROSITE" id="PS00062">
    <property type="entry name" value="ALDOKETO_REDUCTASE_2"/>
    <property type="match status" value="1"/>
</dbReference>
<dbReference type="PRINTS" id="PR00069">
    <property type="entry name" value="ALDKETRDTASE"/>
</dbReference>
<dbReference type="SUPFAM" id="SSF51430">
    <property type="entry name" value="NAD(P)-linked oxidoreductase"/>
    <property type="match status" value="2"/>
</dbReference>
<dbReference type="CDD" id="cd11577">
    <property type="entry name" value="GH71"/>
    <property type="match status" value="1"/>
</dbReference>
<feature type="signal peptide" evidence="1">
    <location>
        <begin position="1"/>
        <end position="17"/>
    </location>
</feature>
<feature type="domain" description="NADP-dependent oxidoreductase" evidence="2">
    <location>
        <begin position="696"/>
        <end position="810"/>
    </location>
</feature>
<feature type="chain" id="PRO_5003997217" evidence="1">
    <location>
        <begin position="18"/>
        <end position="1262"/>
    </location>
</feature>
<evidence type="ECO:0000313" key="3">
    <source>
        <dbReference type="EMBL" id="ELU42040.1"/>
    </source>
</evidence>
<proteinExistence type="predicted"/>
<feature type="domain" description="NADP-dependent oxidoreductase" evidence="2">
    <location>
        <begin position="1038"/>
        <end position="1238"/>
    </location>
</feature>
<protein>
    <submittedName>
        <fullName evidence="3">Glycoside hydrolase family 71 protein</fullName>
    </submittedName>
</protein>
<dbReference type="GO" id="GO:0051118">
    <property type="term" value="F:glucan endo-1,3-alpha-glucosidase activity"/>
    <property type="evidence" value="ECO:0007669"/>
    <property type="project" value="InterPro"/>
</dbReference>
<evidence type="ECO:0000313" key="4">
    <source>
        <dbReference type="Proteomes" id="UP000011668"/>
    </source>
</evidence>
<accession>L8WVK9</accession>
<dbReference type="STRING" id="983506.L8WVK9"/>
<dbReference type="InterPro" id="IPR005197">
    <property type="entry name" value="Glyco_hydro_71"/>
</dbReference>
<dbReference type="EMBL" id="AFRT01000940">
    <property type="protein sequence ID" value="ELU42040.1"/>
    <property type="molecule type" value="Genomic_DNA"/>
</dbReference>
<dbReference type="Proteomes" id="UP000011668">
    <property type="component" value="Unassembled WGS sequence"/>
</dbReference>
<dbReference type="InterPro" id="IPR018170">
    <property type="entry name" value="Aldo/ket_reductase_CS"/>
</dbReference>
<keyword evidence="3" id="KW-0378">Hydrolase</keyword>
<dbReference type="Pfam" id="PF00248">
    <property type="entry name" value="Aldo_ket_red"/>
    <property type="match status" value="3"/>
</dbReference>
<dbReference type="InterPro" id="IPR020471">
    <property type="entry name" value="AKR"/>
</dbReference>
<dbReference type="OrthoDB" id="3257981at2759"/>
<keyword evidence="4" id="KW-1185">Reference proteome</keyword>
<feature type="domain" description="NADP-dependent oxidoreductase" evidence="2">
    <location>
        <begin position="553"/>
        <end position="695"/>
    </location>
</feature>
<keyword evidence="1" id="KW-0732">Signal</keyword>
<dbReference type="InterPro" id="IPR036812">
    <property type="entry name" value="NAD(P)_OxRdtase_dom_sf"/>
</dbReference>
<comment type="caution">
    <text evidence="3">The sequence shown here is derived from an EMBL/GenBank/DDBJ whole genome shotgun (WGS) entry which is preliminary data.</text>
</comment>
<evidence type="ECO:0000256" key="1">
    <source>
        <dbReference type="SAM" id="SignalP"/>
    </source>
</evidence>
<dbReference type="CDD" id="cd19071">
    <property type="entry name" value="AKR_AKR1-5-like"/>
    <property type="match status" value="1"/>
</dbReference>
<dbReference type="InterPro" id="IPR023210">
    <property type="entry name" value="NADP_OxRdtase_dom"/>
</dbReference>
<dbReference type="HOGENOM" id="CLU_264749_0_0_1"/>
<evidence type="ECO:0000259" key="2">
    <source>
        <dbReference type="Pfam" id="PF00248"/>
    </source>
</evidence>
<dbReference type="Pfam" id="PF03659">
    <property type="entry name" value="Glyco_hydro_71"/>
    <property type="match status" value="1"/>
</dbReference>